<reference evidence="1 2" key="1">
    <citation type="submission" date="2017-07" db="EMBL/GenBank/DDBJ databases">
        <title>Amycolatopsis alba DSM 44262 Genome sequencing and assembly.</title>
        <authorList>
            <person name="Kaur N."/>
            <person name="Mayilraj S."/>
        </authorList>
    </citation>
    <scope>NUCLEOTIDE SEQUENCE [LARGE SCALE GENOMIC DNA]</scope>
    <source>
        <strain evidence="1 2">DSM 44262</strain>
    </source>
</reference>
<evidence type="ECO:0000313" key="2">
    <source>
        <dbReference type="Proteomes" id="UP000215563"/>
    </source>
</evidence>
<organism evidence="1 2">
    <name type="scientific">Amycolatopsis alba DSM 44262</name>
    <dbReference type="NCBI Taxonomy" id="1125972"/>
    <lineage>
        <taxon>Bacteria</taxon>
        <taxon>Bacillati</taxon>
        <taxon>Actinomycetota</taxon>
        <taxon>Actinomycetes</taxon>
        <taxon>Pseudonocardiales</taxon>
        <taxon>Pseudonocardiaceae</taxon>
        <taxon>Amycolatopsis</taxon>
    </lineage>
</organism>
<evidence type="ECO:0008006" key="3">
    <source>
        <dbReference type="Google" id="ProtNLM"/>
    </source>
</evidence>
<dbReference type="RefSeq" id="WP_020634983.1">
    <property type="nucleotide sequence ID" value="NZ_KB913032.1"/>
</dbReference>
<dbReference type="EMBL" id="NMQU01000013">
    <property type="protein sequence ID" value="OXM54470.1"/>
    <property type="molecule type" value="Genomic_DNA"/>
</dbReference>
<protein>
    <recommendedName>
        <fullName evidence="3">Recombinase XerD</fullName>
    </recommendedName>
</protein>
<sequence length="500" mass="55919">MSPAYRTPEQRERWHKRTCARCGRFGFFAAVWPDGQVCRTCECRALRVQGRCPECGEHRLLPGLRPADAVAICTGCADFRPSYACSRCGQESQLRAGRLCLRCTLSDQLAALLDDGTGQVRPELVPLHRMLVEMKNPRTGLNWLDGRPPNVGAAAKLLRGLGNGDIELTHEAFHRLQPWRAAAHLRELLMSCGVLPLVDKQICSFERWLRTHLDGISVPDHEKIVRRFITWEVLPRLRNRAAHRPLTPSTRSFASDQVKLATRFLTWLADHERTLELCNQAGIDDWHASHSEHERRSLRGFLIWGMTSKLLRPLRLPAQLITRKAPLPEPERIALLGRLLSGHDLPLRPQVAGVIVLLYAQPLSRIVRLTVDDLTRDGDEALLRLGEPPSPVPAPVTDLLLAWIAQRDNMNTATNPNSRWLFPCRRAGQPMHPRSLGMLVIGLGVPTTTGRTSAIGHHVLTMPAPVVADAVGYHPVTTTKIATRAGTTWNRYAPGDHDRV</sequence>
<accession>A0A229S6F2</accession>
<dbReference type="SUPFAM" id="SSF56349">
    <property type="entry name" value="DNA breaking-rejoining enzymes"/>
    <property type="match status" value="1"/>
</dbReference>
<keyword evidence="2" id="KW-1185">Reference proteome</keyword>
<gene>
    <name evidence="1" type="ORF">CFP75_05220</name>
</gene>
<dbReference type="Proteomes" id="UP000215563">
    <property type="component" value="Unassembled WGS sequence"/>
</dbReference>
<comment type="caution">
    <text evidence="1">The sequence shown here is derived from an EMBL/GenBank/DDBJ whole genome shotgun (WGS) entry which is preliminary data.</text>
</comment>
<name>A0A229S6F2_AMYAL</name>
<dbReference type="AlphaFoldDB" id="A0A229S6F2"/>
<dbReference type="InterPro" id="IPR011010">
    <property type="entry name" value="DNA_brk_join_enz"/>
</dbReference>
<dbReference type="GO" id="GO:0003677">
    <property type="term" value="F:DNA binding"/>
    <property type="evidence" value="ECO:0007669"/>
    <property type="project" value="InterPro"/>
</dbReference>
<dbReference type="OrthoDB" id="3405537at2"/>
<proteinExistence type="predicted"/>
<evidence type="ECO:0000313" key="1">
    <source>
        <dbReference type="EMBL" id="OXM54470.1"/>
    </source>
</evidence>